<keyword evidence="3" id="KW-1185">Reference proteome</keyword>
<accession>A0A9W9A5A2</accession>
<dbReference type="Proteomes" id="UP001150266">
    <property type="component" value="Unassembled WGS sequence"/>
</dbReference>
<protein>
    <recommendedName>
        <fullName evidence="1">F-box domain-containing protein</fullName>
    </recommendedName>
</protein>
<comment type="caution">
    <text evidence="2">The sequence shown here is derived from an EMBL/GenBank/DDBJ whole genome shotgun (WGS) entry which is preliminary data.</text>
</comment>
<dbReference type="OrthoDB" id="3193353at2759"/>
<dbReference type="InterPro" id="IPR036047">
    <property type="entry name" value="F-box-like_dom_sf"/>
</dbReference>
<sequence length="474" mass="53660">MIPPLPEDIFITIFQYLSLQDVLSMRMVCKSFKDMTHLRGLWMLILRKEVWGRNIPSRQIDIERLSTAEIEKLVARSLRLRRNWTSESPKAVRRRHVMVAMPRARITSLHFIALEGSPCLLSFSLTRRVEPRTMTVECWDLSSLRCKARRTMQWFGGYAVNSDPESTGIIAIKAPYVEILAFDPSASNPESAFIPLITLDISAKSILFLSGTTMIFRTMNNELKILDILRPSYAIRLEDSQPFEAILHDEYAIILRPKTLALYVLKAFRSGSHPPSISLSPVQVHEFQWRIDSCIMRRQIYPSALLSSDESKPSNLNILIRYSSLFPWPVNLLHHFILYPNHSYISSASVTSNNLPYNFPPVLSQTIVSPVRLFAITNMALGTNGTAVWFDSHTDYHGEVGQRLAGLMLGFSKEKEETRSEDGTAADQVSTTASMVFGAHVMDDWNTMAIDEGEGCIAVGSMAGEIFVEDYMEK</sequence>
<dbReference type="CDD" id="cd09917">
    <property type="entry name" value="F-box_SF"/>
    <property type="match status" value="1"/>
</dbReference>
<name>A0A9W9A5A2_9AGAR</name>
<evidence type="ECO:0000259" key="1">
    <source>
        <dbReference type="PROSITE" id="PS50181"/>
    </source>
</evidence>
<dbReference type="SMART" id="SM00256">
    <property type="entry name" value="FBOX"/>
    <property type="match status" value="1"/>
</dbReference>
<gene>
    <name evidence="2" type="ORF">J3R30DRAFT_3294827</name>
</gene>
<dbReference type="Gene3D" id="1.20.1280.50">
    <property type="match status" value="1"/>
</dbReference>
<organism evidence="2 3">
    <name type="scientific">Lentinula aciculospora</name>
    <dbReference type="NCBI Taxonomy" id="153920"/>
    <lineage>
        <taxon>Eukaryota</taxon>
        <taxon>Fungi</taxon>
        <taxon>Dikarya</taxon>
        <taxon>Basidiomycota</taxon>
        <taxon>Agaricomycotina</taxon>
        <taxon>Agaricomycetes</taxon>
        <taxon>Agaricomycetidae</taxon>
        <taxon>Agaricales</taxon>
        <taxon>Marasmiineae</taxon>
        <taxon>Omphalotaceae</taxon>
        <taxon>Lentinula</taxon>
    </lineage>
</organism>
<feature type="domain" description="F-box" evidence="1">
    <location>
        <begin position="1"/>
        <end position="45"/>
    </location>
</feature>
<dbReference type="SUPFAM" id="SSF81383">
    <property type="entry name" value="F-box domain"/>
    <property type="match status" value="1"/>
</dbReference>
<dbReference type="InterPro" id="IPR001810">
    <property type="entry name" value="F-box_dom"/>
</dbReference>
<dbReference type="PROSITE" id="PS50181">
    <property type="entry name" value="FBOX"/>
    <property type="match status" value="1"/>
</dbReference>
<evidence type="ECO:0000313" key="2">
    <source>
        <dbReference type="EMBL" id="KAJ4474885.1"/>
    </source>
</evidence>
<reference evidence="2" key="1">
    <citation type="submission" date="2022-08" db="EMBL/GenBank/DDBJ databases">
        <title>A Global Phylogenomic Analysis of the Shiitake Genus Lentinula.</title>
        <authorList>
            <consortium name="DOE Joint Genome Institute"/>
            <person name="Sierra-Patev S."/>
            <person name="Min B."/>
            <person name="Naranjo-Ortiz M."/>
            <person name="Looney B."/>
            <person name="Konkel Z."/>
            <person name="Slot J.C."/>
            <person name="Sakamoto Y."/>
            <person name="Steenwyk J.L."/>
            <person name="Rokas A."/>
            <person name="Carro J."/>
            <person name="Camarero S."/>
            <person name="Ferreira P."/>
            <person name="Molpeceres G."/>
            <person name="Ruiz-Duenas F.J."/>
            <person name="Serrano A."/>
            <person name="Henrissat B."/>
            <person name="Drula E."/>
            <person name="Hughes K.W."/>
            <person name="Mata J.L."/>
            <person name="Ishikawa N.K."/>
            <person name="Vargas-Isla R."/>
            <person name="Ushijima S."/>
            <person name="Smith C.A."/>
            <person name="Ahrendt S."/>
            <person name="Andreopoulos W."/>
            <person name="He G."/>
            <person name="Labutti K."/>
            <person name="Lipzen A."/>
            <person name="Ng V."/>
            <person name="Riley R."/>
            <person name="Sandor L."/>
            <person name="Barry K."/>
            <person name="Martinez A.T."/>
            <person name="Xiao Y."/>
            <person name="Gibbons J.G."/>
            <person name="Terashima K."/>
            <person name="Grigoriev I.V."/>
            <person name="Hibbett D.S."/>
        </authorList>
    </citation>
    <scope>NUCLEOTIDE SEQUENCE</scope>
    <source>
        <strain evidence="2">JLM2183</strain>
    </source>
</reference>
<dbReference type="EMBL" id="JAOTPV010000015">
    <property type="protein sequence ID" value="KAJ4474885.1"/>
    <property type="molecule type" value="Genomic_DNA"/>
</dbReference>
<dbReference type="Pfam" id="PF12937">
    <property type="entry name" value="F-box-like"/>
    <property type="match status" value="1"/>
</dbReference>
<evidence type="ECO:0000313" key="3">
    <source>
        <dbReference type="Proteomes" id="UP001150266"/>
    </source>
</evidence>
<dbReference type="AlphaFoldDB" id="A0A9W9A5A2"/>
<proteinExistence type="predicted"/>